<accession>A0A9D4C774</accession>
<reference evidence="1" key="2">
    <citation type="submission" date="2020-11" db="EMBL/GenBank/DDBJ databases">
        <authorList>
            <person name="McCartney M.A."/>
            <person name="Auch B."/>
            <person name="Kono T."/>
            <person name="Mallez S."/>
            <person name="Becker A."/>
            <person name="Gohl D.M."/>
            <person name="Silverstein K.A.T."/>
            <person name="Koren S."/>
            <person name="Bechman K.B."/>
            <person name="Herman A."/>
            <person name="Abrahante J.E."/>
            <person name="Garbe J."/>
        </authorList>
    </citation>
    <scope>NUCLEOTIDE SEQUENCE</scope>
    <source>
        <strain evidence="1">Duluth1</strain>
        <tissue evidence="1">Whole animal</tissue>
    </source>
</reference>
<reference evidence="1" key="1">
    <citation type="journal article" date="2019" name="bioRxiv">
        <title>The Genome of the Zebra Mussel, Dreissena polymorpha: A Resource for Invasive Species Research.</title>
        <authorList>
            <person name="McCartney M.A."/>
            <person name="Auch B."/>
            <person name="Kono T."/>
            <person name="Mallez S."/>
            <person name="Zhang Y."/>
            <person name="Obille A."/>
            <person name="Becker A."/>
            <person name="Abrahante J.E."/>
            <person name="Garbe J."/>
            <person name="Badalamenti J.P."/>
            <person name="Herman A."/>
            <person name="Mangelson H."/>
            <person name="Liachko I."/>
            <person name="Sullivan S."/>
            <person name="Sone E.D."/>
            <person name="Koren S."/>
            <person name="Silverstein K.A.T."/>
            <person name="Beckman K.B."/>
            <person name="Gohl D.M."/>
        </authorList>
    </citation>
    <scope>NUCLEOTIDE SEQUENCE</scope>
    <source>
        <strain evidence="1">Duluth1</strain>
        <tissue evidence="1">Whole animal</tissue>
    </source>
</reference>
<proteinExistence type="predicted"/>
<comment type="caution">
    <text evidence="1">The sequence shown here is derived from an EMBL/GenBank/DDBJ whole genome shotgun (WGS) entry which is preliminary data.</text>
</comment>
<organism evidence="1 2">
    <name type="scientific">Dreissena polymorpha</name>
    <name type="common">Zebra mussel</name>
    <name type="synonym">Mytilus polymorpha</name>
    <dbReference type="NCBI Taxonomy" id="45954"/>
    <lineage>
        <taxon>Eukaryota</taxon>
        <taxon>Metazoa</taxon>
        <taxon>Spiralia</taxon>
        <taxon>Lophotrochozoa</taxon>
        <taxon>Mollusca</taxon>
        <taxon>Bivalvia</taxon>
        <taxon>Autobranchia</taxon>
        <taxon>Heteroconchia</taxon>
        <taxon>Euheterodonta</taxon>
        <taxon>Imparidentia</taxon>
        <taxon>Neoheterodontei</taxon>
        <taxon>Myida</taxon>
        <taxon>Dreissenoidea</taxon>
        <taxon>Dreissenidae</taxon>
        <taxon>Dreissena</taxon>
    </lineage>
</organism>
<name>A0A9D4C774_DREPO</name>
<sequence length="56" mass="6422">MPLLLHHWLSDRKYAITLHHWLSCPQVCNYSSTTDCPVRKYTITPSPLAVLSALNK</sequence>
<evidence type="ECO:0000313" key="1">
    <source>
        <dbReference type="EMBL" id="KAH3718374.1"/>
    </source>
</evidence>
<dbReference type="Proteomes" id="UP000828390">
    <property type="component" value="Unassembled WGS sequence"/>
</dbReference>
<dbReference type="EMBL" id="JAIWYP010000013">
    <property type="protein sequence ID" value="KAH3718374.1"/>
    <property type="molecule type" value="Genomic_DNA"/>
</dbReference>
<gene>
    <name evidence="1" type="ORF">DPMN_061177</name>
</gene>
<evidence type="ECO:0000313" key="2">
    <source>
        <dbReference type="Proteomes" id="UP000828390"/>
    </source>
</evidence>
<protein>
    <submittedName>
        <fullName evidence="1">Uncharacterized protein</fullName>
    </submittedName>
</protein>
<keyword evidence="2" id="KW-1185">Reference proteome</keyword>
<dbReference type="AlphaFoldDB" id="A0A9D4C774"/>